<evidence type="ECO:0000313" key="3">
    <source>
        <dbReference type="Proteomes" id="UP001138540"/>
    </source>
</evidence>
<dbReference type="Pfam" id="PF01564">
    <property type="entry name" value="Spermine_synth"/>
    <property type="match status" value="1"/>
</dbReference>
<dbReference type="RefSeq" id="WP_184150188.1">
    <property type="nucleotide sequence ID" value="NZ_JACHKA010000001.1"/>
</dbReference>
<name>A0ABR6NBP6_9SPHN</name>
<dbReference type="EMBL" id="JACHKA010000001">
    <property type="protein sequence ID" value="MBB5984710.1"/>
    <property type="molecule type" value="Genomic_DNA"/>
</dbReference>
<protein>
    <submittedName>
        <fullName evidence="2">Spermidine synthase</fullName>
    </submittedName>
</protein>
<accession>A0ABR6NBP6</accession>
<dbReference type="PANTHER" id="PTHR43317:SF3">
    <property type="entry name" value="BLR2883 PROTEIN"/>
    <property type="match status" value="1"/>
</dbReference>
<dbReference type="SUPFAM" id="SSF53335">
    <property type="entry name" value="S-adenosyl-L-methionine-dependent methyltransferases"/>
    <property type="match status" value="1"/>
</dbReference>
<dbReference type="Gene3D" id="3.40.50.150">
    <property type="entry name" value="Vaccinia Virus protein VP39"/>
    <property type="match status" value="1"/>
</dbReference>
<dbReference type="PANTHER" id="PTHR43317">
    <property type="entry name" value="THERMOSPERMINE SYNTHASE ACAULIS5"/>
    <property type="match status" value="1"/>
</dbReference>
<sequence>MSSAPGNLAEASAQPIELIDTAEIPGGGQLVLRQCGKDFAIEYGDIQLMVSWASRSERALATLACQRIATPDSRMLIGGLGMGFTLVAALAALPASARIVVAELVPAVLEWAKGPLAHLFGDALQDERVTVTIRDVYDLIVHSHEDFDAILMDVDNGPDGLIHVPNDRIYSREGLAMCHAALRPGGVLAIWSGYPDPGFADELEDAGFIVEEISMRTGENGRGDKHVIWLATREQGTPPA</sequence>
<proteinExistence type="predicted"/>
<comment type="caution">
    <text evidence="2">The sequence shown here is derived from an EMBL/GenBank/DDBJ whole genome shotgun (WGS) entry which is preliminary data.</text>
</comment>
<keyword evidence="3" id="KW-1185">Reference proteome</keyword>
<organism evidence="2 3">
    <name type="scientific">Sphingobium lignivorans</name>
    <dbReference type="NCBI Taxonomy" id="2735886"/>
    <lineage>
        <taxon>Bacteria</taxon>
        <taxon>Pseudomonadati</taxon>
        <taxon>Pseudomonadota</taxon>
        <taxon>Alphaproteobacteria</taxon>
        <taxon>Sphingomonadales</taxon>
        <taxon>Sphingomonadaceae</taxon>
        <taxon>Sphingobium</taxon>
    </lineage>
</organism>
<keyword evidence="1" id="KW-0620">Polyamine biosynthesis</keyword>
<dbReference type="InterPro" id="IPR029063">
    <property type="entry name" value="SAM-dependent_MTases_sf"/>
</dbReference>
<evidence type="ECO:0000256" key="1">
    <source>
        <dbReference type="ARBA" id="ARBA00023115"/>
    </source>
</evidence>
<evidence type="ECO:0000313" key="2">
    <source>
        <dbReference type="EMBL" id="MBB5984710.1"/>
    </source>
</evidence>
<dbReference type="CDD" id="cd02440">
    <property type="entry name" value="AdoMet_MTases"/>
    <property type="match status" value="1"/>
</dbReference>
<gene>
    <name evidence="2" type="ORF">HNP60_000684</name>
</gene>
<reference evidence="2 3" key="1">
    <citation type="submission" date="2020-08" db="EMBL/GenBank/DDBJ databases">
        <title>Exploring microbial biodiversity for novel pathways involved in the catabolism of aromatic compounds derived from lignin.</title>
        <authorList>
            <person name="Elkins J."/>
        </authorList>
    </citation>
    <scope>NUCLEOTIDE SEQUENCE [LARGE SCALE GENOMIC DNA]</scope>
    <source>
        <strain evidence="2 3">B1D3A</strain>
    </source>
</reference>
<dbReference type="Proteomes" id="UP001138540">
    <property type="component" value="Unassembled WGS sequence"/>
</dbReference>